<keyword evidence="3" id="KW-1185">Reference proteome</keyword>
<reference evidence="2" key="1">
    <citation type="journal article" date="2014" name="Int. J. Syst. Evol. Microbiol.">
        <title>Complete genome sequence of Corynebacterium casei LMG S-19264T (=DSM 44701T), isolated from a smear-ripened cheese.</title>
        <authorList>
            <consortium name="US DOE Joint Genome Institute (JGI-PGF)"/>
            <person name="Walter F."/>
            <person name="Albersmeier A."/>
            <person name="Kalinowski J."/>
            <person name="Ruckert C."/>
        </authorList>
    </citation>
    <scope>NUCLEOTIDE SEQUENCE</scope>
    <source>
        <strain evidence="2">JCM 17820</strain>
    </source>
</reference>
<dbReference type="EMBL" id="BMOU01000004">
    <property type="protein sequence ID" value="GGN97944.1"/>
    <property type="molecule type" value="Genomic_DNA"/>
</dbReference>
<sequence>MTVAPAEEGMHTAVQLWTLRNLDVSTPALLDRVAAAGYDGVEFAGIEDPPETARAMDEVGLVAAGAHVDADELRADPAGVAAELDTLGVPSVVVPYLDPDHFIDTATVDETAAMLDALASEFDRPLLYHNHDHEFVPVGTETAFDRLVAETAVGFELDVGWAEAAGRDPAALLSDLAGRAPVVHLKDVTAAGEPTELGEGVVDLPGVVKAARDAGTEWLVFEHDDPADPMASVENGIEVVERVLEQ</sequence>
<keyword evidence="2" id="KW-0413">Isomerase</keyword>
<gene>
    <name evidence="2" type="ORF">GCM10009030_27770</name>
</gene>
<comment type="caution">
    <text evidence="2">The sequence shown here is derived from an EMBL/GenBank/DDBJ whole genome shotgun (WGS) entry which is preliminary data.</text>
</comment>
<evidence type="ECO:0000259" key="1">
    <source>
        <dbReference type="Pfam" id="PF01261"/>
    </source>
</evidence>
<dbReference type="Proteomes" id="UP000605784">
    <property type="component" value="Unassembled WGS sequence"/>
</dbReference>
<accession>A0A830GM70</accession>
<dbReference type="AlphaFoldDB" id="A0A830GM70"/>
<dbReference type="GO" id="GO:0016853">
    <property type="term" value="F:isomerase activity"/>
    <property type="evidence" value="ECO:0007669"/>
    <property type="project" value="UniProtKB-KW"/>
</dbReference>
<dbReference type="Gene3D" id="3.20.20.150">
    <property type="entry name" value="Divalent-metal-dependent TIM barrel enzymes"/>
    <property type="match status" value="1"/>
</dbReference>
<evidence type="ECO:0000313" key="2">
    <source>
        <dbReference type="EMBL" id="GGN97944.1"/>
    </source>
</evidence>
<protein>
    <submittedName>
        <fullName evidence="2">Sugar phosphate isomerase</fullName>
    </submittedName>
</protein>
<dbReference type="PANTHER" id="PTHR12110:SF41">
    <property type="entry name" value="INOSOSE DEHYDRATASE"/>
    <property type="match status" value="1"/>
</dbReference>
<dbReference type="Pfam" id="PF01261">
    <property type="entry name" value="AP_endonuc_2"/>
    <property type="match status" value="1"/>
</dbReference>
<dbReference type="SUPFAM" id="SSF51658">
    <property type="entry name" value="Xylose isomerase-like"/>
    <property type="match status" value="1"/>
</dbReference>
<organism evidence="2 3">
    <name type="scientific">Haloarcula pellucida</name>
    <dbReference type="NCBI Taxonomy" id="1427151"/>
    <lineage>
        <taxon>Archaea</taxon>
        <taxon>Methanobacteriati</taxon>
        <taxon>Methanobacteriota</taxon>
        <taxon>Stenosarchaea group</taxon>
        <taxon>Halobacteria</taxon>
        <taxon>Halobacteriales</taxon>
        <taxon>Haloarculaceae</taxon>
        <taxon>Haloarcula</taxon>
    </lineage>
</organism>
<evidence type="ECO:0000313" key="3">
    <source>
        <dbReference type="Proteomes" id="UP000605784"/>
    </source>
</evidence>
<name>A0A830GM70_9EURY</name>
<proteinExistence type="predicted"/>
<dbReference type="PANTHER" id="PTHR12110">
    <property type="entry name" value="HYDROXYPYRUVATE ISOMERASE"/>
    <property type="match status" value="1"/>
</dbReference>
<dbReference type="InterPro" id="IPR036237">
    <property type="entry name" value="Xyl_isomerase-like_sf"/>
</dbReference>
<reference evidence="2" key="2">
    <citation type="submission" date="2020-09" db="EMBL/GenBank/DDBJ databases">
        <authorList>
            <person name="Sun Q."/>
            <person name="Ohkuma M."/>
        </authorList>
    </citation>
    <scope>NUCLEOTIDE SEQUENCE</scope>
    <source>
        <strain evidence="2">JCM 17820</strain>
    </source>
</reference>
<dbReference type="InterPro" id="IPR050312">
    <property type="entry name" value="IolE/XylAMocC-like"/>
</dbReference>
<feature type="domain" description="Xylose isomerase-like TIM barrel" evidence="1">
    <location>
        <begin position="31"/>
        <end position="240"/>
    </location>
</feature>
<dbReference type="InterPro" id="IPR013022">
    <property type="entry name" value="Xyl_isomerase-like_TIM-brl"/>
</dbReference>